<name>A0ABW1IB38_9PSEU</name>
<keyword evidence="1 4" id="KW-0378">Hydrolase</keyword>
<evidence type="ECO:0000256" key="1">
    <source>
        <dbReference type="ARBA" id="ARBA00022801"/>
    </source>
</evidence>
<evidence type="ECO:0000313" key="4">
    <source>
        <dbReference type="EMBL" id="MFC5949574.1"/>
    </source>
</evidence>
<dbReference type="InterPro" id="IPR050300">
    <property type="entry name" value="GDXG_lipolytic_enzyme"/>
</dbReference>
<dbReference type="Pfam" id="PF20434">
    <property type="entry name" value="BD-FAE"/>
    <property type="match status" value="1"/>
</dbReference>
<dbReference type="SUPFAM" id="SSF53474">
    <property type="entry name" value="alpha/beta-Hydrolases"/>
    <property type="match status" value="1"/>
</dbReference>
<dbReference type="RefSeq" id="WP_379566691.1">
    <property type="nucleotide sequence ID" value="NZ_JBHSQK010000035.1"/>
</dbReference>
<dbReference type="GO" id="GO:0016787">
    <property type="term" value="F:hydrolase activity"/>
    <property type="evidence" value="ECO:0007669"/>
    <property type="project" value="UniProtKB-KW"/>
</dbReference>
<feature type="region of interest" description="Disordered" evidence="2">
    <location>
        <begin position="210"/>
        <end position="230"/>
    </location>
</feature>
<organism evidence="4 5">
    <name type="scientific">Pseudonocardia lutea</name>
    <dbReference type="NCBI Taxonomy" id="2172015"/>
    <lineage>
        <taxon>Bacteria</taxon>
        <taxon>Bacillati</taxon>
        <taxon>Actinomycetota</taxon>
        <taxon>Actinomycetes</taxon>
        <taxon>Pseudonocardiales</taxon>
        <taxon>Pseudonocardiaceae</taxon>
        <taxon>Pseudonocardia</taxon>
    </lineage>
</organism>
<protein>
    <submittedName>
        <fullName evidence="4">Alpha/beta hydrolase fold domain-containing protein</fullName>
    </submittedName>
</protein>
<dbReference type="InterPro" id="IPR049492">
    <property type="entry name" value="BD-FAE-like_dom"/>
</dbReference>
<evidence type="ECO:0000313" key="5">
    <source>
        <dbReference type="Proteomes" id="UP001596119"/>
    </source>
</evidence>
<dbReference type="InterPro" id="IPR029058">
    <property type="entry name" value="AB_hydrolase_fold"/>
</dbReference>
<keyword evidence="5" id="KW-1185">Reference proteome</keyword>
<evidence type="ECO:0000256" key="2">
    <source>
        <dbReference type="SAM" id="MobiDB-lite"/>
    </source>
</evidence>
<dbReference type="Proteomes" id="UP001596119">
    <property type="component" value="Unassembled WGS sequence"/>
</dbReference>
<gene>
    <name evidence="4" type="ORF">ACFQH9_14970</name>
</gene>
<reference evidence="5" key="1">
    <citation type="journal article" date="2019" name="Int. J. Syst. Evol. Microbiol.">
        <title>The Global Catalogue of Microorganisms (GCM) 10K type strain sequencing project: providing services to taxonomists for standard genome sequencing and annotation.</title>
        <authorList>
            <consortium name="The Broad Institute Genomics Platform"/>
            <consortium name="The Broad Institute Genome Sequencing Center for Infectious Disease"/>
            <person name="Wu L."/>
            <person name="Ma J."/>
        </authorList>
    </citation>
    <scope>NUCLEOTIDE SEQUENCE [LARGE SCALE GENOMIC DNA]</scope>
    <source>
        <strain evidence="5">CGMCC 4.7397</strain>
    </source>
</reference>
<dbReference type="PANTHER" id="PTHR48081">
    <property type="entry name" value="AB HYDROLASE SUPERFAMILY PROTEIN C4A8.06C"/>
    <property type="match status" value="1"/>
</dbReference>
<accession>A0ABW1IB38</accession>
<dbReference type="EMBL" id="JBHSQK010000035">
    <property type="protein sequence ID" value="MFC5949574.1"/>
    <property type="molecule type" value="Genomic_DNA"/>
</dbReference>
<proteinExistence type="predicted"/>
<evidence type="ECO:0000259" key="3">
    <source>
        <dbReference type="Pfam" id="PF20434"/>
    </source>
</evidence>
<dbReference type="PANTHER" id="PTHR48081:SF13">
    <property type="entry name" value="ALPHA_BETA HYDROLASE"/>
    <property type="match status" value="1"/>
</dbReference>
<sequence length="312" mass="32681">MTVHPSEILPVPDYAALVPAHFLHPPAVRVLPGARSHLGVPYATPPGWRALRLDLHLPEGPGPHPVVVYAHGGSWLGGMPGHGPWHGLPARGTAVASVGYRLAGEVPFPEPVEDLRAAIRWVRSHGDRYDLDPHRVAGWGSSAGAYLMTMAALSGERPLGRPIGDGVGAAGVDAVVDHYGPADLGRLLDDAHEPTSEGQAGTAAVLRTFLGRDPDGSDNPDDPANPLRLAGPGAPPFLIVHGDADHRVGLAQSRWLHAGLRAAGVPAELVVLPGADHADPAFFDPVEVERVLAFLTAVWDRAAVPVPSRSSP</sequence>
<comment type="caution">
    <text evidence="4">The sequence shown here is derived from an EMBL/GenBank/DDBJ whole genome shotgun (WGS) entry which is preliminary data.</text>
</comment>
<dbReference type="Gene3D" id="3.40.50.1820">
    <property type="entry name" value="alpha/beta hydrolase"/>
    <property type="match status" value="1"/>
</dbReference>
<feature type="domain" description="BD-FAE-like" evidence="3">
    <location>
        <begin position="53"/>
        <end position="259"/>
    </location>
</feature>